<sequence length="134" mass="15532">MHQAGRGLAWNLEWGLSDHEKKKDTSGRAGKAGKGRKLDVDVYEVWKYNNGLFPIAFPTLGNRDKTRAGGSKREVSERGRDWRKYRYCCPCKFPCKSGSARAKLMAWRSASPHNTFNYLNQCLWFIKWQNEKND</sequence>
<comment type="caution">
    <text evidence="1">The sequence shown here is derived from an EMBL/GenBank/DDBJ whole genome shotgun (WGS) entry which is preliminary data.</text>
</comment>
<organism evidence="1 2">
    <name type="scientific">Eumeta variegata</name>
    <name type="common">Bagworm moth</name>
    <name type="synonym">Eumeta japonica</name>
    <dbReference type="NCBI Taxonomy" id="151549"/>
    <lineage>
        <taxon>Eukaryota</taxon>
        <taxon>Metazoa</taxon>
        <taxon>Ecdysozoa</taxon>
        <taxon>Arthropoda</taxon>
        <taxon>Hexapoda</taxon>
        <taxon>Insecta</taxon>
        <taxon>Pterygota</taxon>
        <taxon>Neoptera</taxon>
        <taxon>Endopterygota</taxon>
        <taxon>Lepidoptera</taxon>
        <taxon>Glossata</taxon>
        <taxon>Ditrysia</taxon>
        <taxon>Tineoidea</taxon>
        <taxon>Psychidae</taxon>
        <taxon>Oiketicinae</taxon>
        <taxon>Eumeta</taxon>
    </lineage>
</organism>
<keyword evidence="2" id="KW-1185">Reference proteome</keyword>
<accession>A0A4C1UL50</accession>
<dbReference type="Proteomes" id="UP000299102">
    <property type="component" value="Unassembled WGS sequence"/>
</dbReference>
<dbReference type="EMBL" id="BGZK01000190">
    <property type="protein sequence ID" value="GBP27203.1"/>
    <property type="molecule type" value="Genomic_DNA"/>
</dbReference>
<proteinExistence type="predicted"/>
<protein>
    <submittedName>
        <fullName evidence="1">Uncharacterized protein</fullName>
    </submittedName>
</protein>
<evidence type="ECO:0000313" key="1">
    <source>
        <dbReference type="EMBL" id="GBP27203.1"/>
    </source>
</evidence>
<evidence type="ECO:0000313" key="2">
    <source>
        <dbReference type="Proteomes" id="UP000299102"/>
    </source>
</evidence>
<name>A0A4C1UL50_EUMVA</name>
<gene>
    <name evidence="1" type="ORF">EVAR_15976_1</name>
</gene>
<reference evidence="1 2" key="1">
    <citation type="journal article" date="2019" name="Commun. Biol.">
        <title>The bagworm genome reveals a unique fibroin gene that provides high tensile strength.</title>
        <authorList>
            <person name="Kono N."/>
            <person name="Nakamura H."/>
            <person name="Ohtoshi R."/>
            <person name="Tomita M."/>
            <person name="Numata K."/>
            <person name="Arakawa K."/>
        </authorList>
    </citation>
    <scope>NUCLEOTIDE SEQUENCE [LARGE SCALE GENOMIC DNA]</scope>
</reference>
<dbReference type="AlphaFoldDB" id="A0A4C1UL50"/>